<evidence type="ECO:0000313" key="5">
    <source>
        <dbReference type="Proteomes" id="UP000007460"/>
    </source>
</evidence>
<gene>
    <name evidence="4" type="ordered locus">SAR116_1739</name>
</gene>
<dbReference type="OrthoDB" id="9767905at2"/>
<dbReference type="STRING" id="488538.SAR116_1739"/>
<dbReference type="Proteomes" id="UP000007460">
    <property type="component" value="Chromosome"/>
</dbReference>
<dbReference type="InterPro" id="IPR019818">
    <property type="entry name" value="IsoCit/isopropylmalate_DH_CS"/>
</dbReference>
<evidence type="ECO:0000256" key="1">
    <source>
        <dbReference type="ARBA" id="ARBA00007769"/>
    </source>
</evidence>
<dbReference type="HOGENOM" id="CLU_031953_0_1_5"/>
<dbReference type="InterPro" id="IPR024084">
    <property type="entry name" value="IsoPropMal-DH-like_dom"/>
</dbReference>
<name>D5BMD9_PUNMI</name>
<reference evidence="4 5" key="1">
    <citation type="journal article" date="2010" name="J. Bacteriol.">
        <title>Complete genome sequence of "Candidatus Puniceispirillum marinum" IMCC1322, a representative of the SAR116 clade in the Alphaproteobacteria.</title>
        <authorList>
            <person name="Oh H.M."/>
            <person name="Kwon K.K."/>
            <person name="Kang I."/>
            <person name="Kang S.G."/>
            <person name="Lee J.H."/>
            <person name="Kim S.J."/>
            <person name="Cho J.C."/>
        </authorList>
    </citation>
    <scope>NUCLEOTIDE SEQUENCE [LARGE SCALE GENOMIC DNA]</scope>
    <source>
        <strain evidence="4 5">IMCC1322</strain>
    </source>
</reference>
<keyword evidence="5" id="KW-1185">Reference proteome</keyword>
<dbReference type="EMBL" id="CP001751">
    <property type="protein sequence ID" value="ADE39982.1"/>
    <property type="molecule type" value="Genomic_DNA"/>
</dbReference>
<evidence type="ECO:0000256" key="2">
    <source>
        <dbReference type="ARBA" id="ARBA00023002"/>
    </source>
</evidence>
<dbReference type="GO" id="GO:0003862">
    <property type="term" value="F:3-isopropylmalate dehydrogenase activity"/>
    <property type="evidence" value="ECO:0007669"/>
    <property type="project" value="UniProtKB-EC"/>
</dbReference>
<dbReference type="EC" id="1.1.1.85" evidence="4"/>
<comment type="similarity">
    <text evidence="1">Belongs to the isocitrate and isopropylmalate dehydrogenases family.</text>
</comment>
<dbReference type="SMART" id="SM01329">
    <property type="entry name" value="Iso_dh"/>
    <property type="match status" value="1"/>
</dbReference>
<organism evidence="4 5">
    <name type="scientific">Puniceispirillum marinum (strain IMCC1322)</name>
    <dbReference type="NCBI Taxonomy" id="488538"/>
    <lineage>
        <taxon>Bacteria</taxon>
        <taxon>Pseudomonadati</taxon>
        <taxon>Pseudomonadota</taxon>
        <taxon>Alphaproteobacteria</taxon>
        <taxon>Candidatus Puniceispirillales</taxon>
        <taxon>Candidatus Puniceispirillaceae</taxon>
        <taxon>Candidatus Puniceispirillum</taxon>
    </lineage>
</organism>
<feature type="domain" description="Isopropylmalate dehydrogenase-like" evidence="3">
    <location>
        <begin position="7"/>
        <end position="347"/>
    </location>
</feature>
<dbReference type="GO" id="GO:0004449">
    <property type="term" value="F:isocitrate dehydrogenase (NAD+) activity"/>
    <property type="evidence" value="ECO:0007669"/>
    <property type="project" value="TreeGrafter"/>
</dbReference>
<dbReference type="RefSeq" id="WP_013046609.1">
    <property type="nucleotide sequence ID" value="NC_014010.1"/>
</dbReference>
<evidence type="ECO:0000259" key="3">
    <source>
        <dbReference type="SMART" id="SM01329"/>
    </source>
</evidence>
<dbReference type="PROSITE" id="PS00470">
    <property type="entry name" value="IDH_IMDH"/>
    <property type="match status" value="1"/>
</dbReference>
<protein>
    <submittedName>
        <fullName evidence="4">Probable 3-isopropylmalate dehydrogenase oxidoreductase protein</fullName>
        <ecNumber evidence="4">1.1.1.85</ecNumber>
    </submittedName>
</protein>
<dbReference type="PANTHER" id="PTHR11835">
    <property type="entry name" value="DECARBOXYLATING DEHYDROGENASES-ISOCITRATE, ISOPROPYLMALATE, TARTRATE"/>
    <property type="match status" value="1"/>
</dbReference>
<sequence>MTLSPRHLLCLPGDGIGPEIMRATLAVLDAVTPILTRPIMLEHAEIGFASLGTHGTTITNDLIARTKQADGVILGPVSHNEYPPVDEGGLNPSGVLRKALDLYANMRPAKSWHGLVPHNGKSIDVLVARENIEGFYADRNMYEGSGEFMPVPGVALAIRRITTEASRNIALAAFEAAQRRPVKKVTAIHKANVMRLSDGVFLDAVRAVAKFYPEITYDEVLIDAAAALLVREPERFDVIVTTNMFGDIISDLASELSGSLGLAGSLNIGSKHVAAQAQHGSAPDIAGQDKANPTSLILSLAMLLDHFGEAKAASSITTAIATVLADPSSCTMDIGGTLGTTEFTTELIAYIKAKE</sequence>
<evidence type="ECO:0000313" key="4">
    <source>
        <dbReference type="EMBL" id="ADE39982.1"/>
    </source>
</evidence>
<dbReference type="eggNOG" id="COG0473">
    <property type="taxonomic scope" value="Bacteria"/>
</dbReference>
<dbReference type="SUPFAM" id="SSF53659">
    <property type="entry name" value="Isocitrate/Isopropylmalate dehydrogenase-like"/>
    <property type="match status" value="1"/>
</dbReference>
<dbReference type="GO" id="GO:0000287">
    <property type="term" value="F:magnesium ion binding"/>
    <property type="evidence" value="ECO:0007669"/>
    <property type="project" value="InterPro"/>
</dbReference>
<proteinExistence type="inferred from homology"/>
<dbReference type="GO" id="GO:0051287">
    <property type="term" value="F:NAD binding"/>
    <property type="evidence" value="ECO:0007669"/>
    <property type="project" value="InterPro"/>
</dbReference>
<dbReference type="Gene3D" id="3.40.718.10">
    <property type="entry name" value="Isopropylmalate Dehydrogenase"/>
    <property type="match status" value="1"/>
</dbReference>
<accession>D5BMD9</accession>
<dbReference type="PANTHER" id="PTHR11835:SF34">
    <property type="entry name" value="ISOCITRATE DEHYDROGENASE [NAD] SUBUNIT ALPHA, MITOCHONDRIAL"/>
    <property type="match status" value="1"/>
</dbReference>
<dbReference type="Pfam" id="PF00180">
    <property type="entry name" value="Iso_dh"/>
    <property type="match status" value="1"/>
</dbReference>
<keyword evidence="2 4" id="KW-0560">Oxidoreductase</keyword>
<dbReference type="GO" id="GO:0006102">
    <property type="term" value="P:isocitrate metabolic process"/>
    <property type="evidence" value="ECO:0007669"/>
    <property type="project" value="TreeGrafter"/>
</dbReference>
<dbReference type="KEGG" id="apb:SAR116_1739"/>
<dbReference type="GO" id="GO:0006099">
    <property type="term" value="P:tricarboxylic acid cycle"/>
    <property type="evidence" value="ECO:0007669"/>
    <property type="project" value="TreeGrafter"/>
</dbReference>
<dbReference type="AlphaFoldDB" id="D5BMD9"/>